<dbReference type="EMBL" id="CP107567">
    <property type="protein sequence ID" value="UYQ62631.1"/>
    <property type="molecule type" value="Genomic_DNA"/>
</dbReference>
<dbReference type="Gene3D" id="3.30.559.30">
    <property type="entry name" value="Nonribosomal peptide synthetase, condensation domain"/>
    <property type="match status" value="1"/>
</dbReference>
<evidence type="ECO:0000313" key="2">
    <source>
        <dbReference type="EMBL" id="UYQ62631.1"/>
    </source>
</evidence>
<accession>A0ABY6I712</accession>
<dbReference type="RefSeq" id="WP_264244317.1">
    <property type="nucleotide sequence ID" value="NZ_CP107567.1"/>
</dbReference>
<name>A0ABY6I712_STRPE</name>
<reference evidence="2" key="1">
    <citation type="submission" date="2022-10" db="EMBL/GenBank/DDBJ databases">
        <title>Cytochrome P450 Catalyzes Benzene Ring Formation in the Biosynthesis of Trialkyl-Substituted Aromatic Polyketides.</title>
        <authorList>
            <person name="Zhao E."/>
            <person name="Ge H."/>
        </authorList>
    </citation>
    <scope>NUCLEOTIDE SEQUENCE</scope>
    <source>
        <strain evidence="2">NA0869</strain>
    </source>
</reference>
<gene>
    <name evidence="2" type="ORF">OGH68_14830</name>
</gene>
<dbReference type="SUPFAM" id="SSF52777">
    <property type="entry name" value="CoA-dependent acyltransferases"/>
    <property type="match status" value="2"/>
</dbReference>
<evidence type="ECO:0008006" key="4">
    <source>
        <dbReference type="Google" id="ProtNLM"/>
    </source>
</evidence>
<evidence type="ECO:0000313" key="3">
    <source>
        <dbReference type="Proteomes" id="UP001163878"/>
    </source>
</evidence>
<organism evidence="2 3">
    <name type="scientific">Streptomyces peucetius</name>
    <dbReference type="NCBI Taxonomy" id="1950"/>
    <lineage>
        <taxon>Bacteria</taxon>
        <taxon>Bacillati</taxon>
        <taxon>Actinomycetota</taxon>
        <taxon>Actinomycetes</taxon>
        <taxon>Kitasatosporales</taxon>
        <taxon>Streptomycetaceae</taxon>
        <taxon>Streptomyces</taxon>
    </lineage>
</organism>
<proteinExistence type="predicted"/>
<feature type="region of interest" description="Disordered" evidence="1">
    <location>
        <begin position="184"/>
        <end position="213"/>
    </location>
</feature>
<protein>
    <recommendedName>
        <fullName evidence="4">Condensation domain-containing protein</fullName>
    </recommendedName>
</protein>
<dbReference type="Gene3D" id="3.30.559.10">
    <property type="entry name" value="Chloramphenicol acetyltransferase-like domain"/>
    <property type="match status" value="1"/>
</dbReference>
<evidence type="ECO:0000256" key="1">
    <source>
        <dbReference type="SAM" id="MobiDB-lite"/>
    </source>
</evidence>
<keyword evidence="3" id="KW-1185">Reference proteome</keyword>
<dbReference type="Proteomes" id="UP001163878">
    <property type="component" value="Chromosome"/>
</dbReference>
<dbReference type="InterPro" id="IPR023213">
    <property type="entry name" value="CAT-like_dom_sf"/>
</dbReference>
<sequence>MTAVRDVRRLGDIEATFAYQHALMHGDTQATTGFTVNAEFCPEYVAQAVALWVRRFPLLSLRIGEVRGSLWFQQGPGPGPGQLIQGGPAGHGSPADRLADEVNDVLPAGGGLWRLRVVHGRDPAATRFYFTVHPALSDAHSTGRLVRGLLDLLFKEAAVDGVRPAVEGLPPAADELTYVAPPPVPFDPRAAGGRPGEARQPPRRRPPWSERRAGVVSLSLPPRESLRLNRWCAERRITPGQFLAAALARIHARRTGQEEVVLSNTVSLRGRYAERVMMPDAGCCLHEVAAALRIGGGPTADHARAYAASLRAADAAWRPARREHARIRRAVEAEAAGGTGPDIRVTDAGSVDVALGVHAARVADFRTAVNRKATPAVGALHVSVLRGALALSLTYGVPDGDSATAETAARELRNEALRTARSG</sequence>